<reference evidence="1 2" key="1">
    <citation type="journal article" date="2010" name="PLoS Genet.">
        <title>De novo assembly of a 40 Mb eukaryotic genome from short sequence reads: Sordaria macrospora, a model organism for fungal morphogenesis.</title>
        <authorList>
            <person name="Nowrousian M."/>
            <person name="Stajich J."/>
            <person name="Chu M."/>
            <person name="Engh I."/>
            <person name="Espagne E."/>
            <person name="Halliday K."/>
            <person name="Kamerewerd J."/>
            <person name="Kempken F."/>
            <person name="Knab B."/>
            <person name="Kuo H.C."/>
            <person name="Osiewacz H.D."/>
            <person name="Poeggeler S."/>
            <person name="Read N."/>
            <person name="Seiler S."/>
            <person name="Smith K."/>
            <person name="Zickler D."/>
            <person name="Kueck U."/>
            <person name="Freitag M."/>
        </authorList>
    </citation>
    <scope>NUCLEOTIDE SEQUENCE [LARGE SCALE GENOMIC DNA]</scope>
    <source>
        <strain evidence="2">ATCC MYA-333 / DSM 997 / K(L3346) / K-hell</strain>
        <tissue evidence="1">Mycelium</tissue>
    </source>
</reference>
<evidence type="ECO:0000313" key="2">
    <source>
        <dbReference type="Proteomes" id="UP000001881"/>
    </source>
</evidence>
<dbReference type="HOGENOM" id="CLU_1210140_0_0_1"/>
<name>F7VVR0_SORMK</name>
<dbReference type="STRING" id="771870.F7VVR0"/>
<dbReference type="eggNOG" id="ENOG502RACF">
    <property type="taxonomic scope" value="Eukaryota"/>
</dbReference>
<dbReference type="AlphaFoldDB" id="F7VVR0"/>
<comment type="caution">
    <text evidence="1">The sequence shown here is derived from an EMBL/GenBank/DDBJ whole genome shotgun (WGS) entry which is preliminary data.</text>
</comment>
<organism evidence="1 2">
    <name type="scientific">Sordaria macrospora (strain ATCC MYA-333 / DSM 997 / K(L3346) / K-hell)</name>
    <dbReference type="NCBI Taxonomy" id="771870"/>
    <lineage>
        <taxon>Eukaryota</taxon>
        <taxon>Fungi</taxon>
        <taxon>Dikarya</taxon>
        <taxon>Ascomycota</taxon>
        <taxon>Pezizomycotina</taxon>
        <taxon>Sordariomycetes</taxon>
        <taxon>Sordariomycetidae</taxon>
        <taxon>Sordariales</taxon>
        <taxon>Sordariaceae</taxon>
        <taxon>Sordaria</taxon>
    </lineage>
</organism>
<gene>
    <name evidence="1" type="ORF">SMAC_03632</name>
</gene>
<protein>
    <submittedName>
        <fullName evidence="1">WGS project CABT00000000 data, contig 2.9</fullName>
    </submittedName>
</protein>
<dbReference type="EMBL" id="CABT02000009">
    <property type="protein sequence ID" value="CCC09601.1"/>
    <property type="molecule type" value="Genomic_DNA"/>
</dbReference>
<evidence type="ECO:0000313" key="1">
    <source>
        <dbReference type="EMBL" id="CCC09601.1"/>
    </source>
</evidence>
<dbReference type="VEuPathDB" id="FungiDB:SMAC_03632"/>
<proteinExistence type="predicted"/>
<dbReference type="InParanoid" id="F7VVR0"/>
<dbReference type="Proteomes" id="UP000001881">
    <property type="component" value="Unassembled WGS sequence"/>
</dbReference>
<dbReference type="OrthoDB" id="4526039at2759"/>
<sequence>MVRTLKLKLANLKTTLHVPLGLSLSLSFLLLLSLYVEVSSAQSLSPSPSLTTGSFSSDPPFGLPASSLADAIASSISNASFPTTGYNTSIPAGPADATGNGISGWSLQITVAANIPLTNASDSSGISVEDKKSKVTEAAVLSLVPPSLIESVDEDSWRVCAIVFVGGLATDKTEEARTKGLDLDGTCAALLPSECIQELQVGSVANGTDTSRGRECASLVVPDACLEYFGGAVGVGYGESFVPC</sequence>
<accession>F7VVR0</accession>
<keyword evidence="2" id="KW-1185">Reference proteome</keyword>